<accession>A0A1G7ZUL7</accession>
<protein>
    <submittedName>
        <fullName evidence="1">Uncharacterized protein</fullName>
    </submittedName>
</protein>
<organism evidence="1 2">
    <name type="scientific">Aneurinibacillus thermoaerophilus</name>
    <dbReference type="NCBI Taxonomy" id="143495"/>
    <lineage>
        <taxon>Bacteria</taxon>
        <taxon>Bacillati</taxon>
        <taxon>Bacillota</taxon>
        <taxon>Bacilli</taxon>
        <taxon>Bacillales</taxon>
        <taxon>Paenibacillaceae</taxon>
        <taxon>Aneurinibacillus group</taxon>
        <taxon>Aneurinibacillus</taxon>
    </lineage>
</organism>
<dbReference type="Proteomes" id="UP000198956">
    <property type="component" value="Unassembled WGS sequence"/>
</dbReference>
<evidence type="ECO:0000313" key="2">
    <source>
        <dbReference type="Proteomes" id="UP000198956"/>
    </source>
</evidence>
<evidence type="ECO:0000313" key="1">
    <source>
        <dbReference type="EMBL" id="SDH12381.1"/>
    </source>
</evidence>
<gene>
    <name evidence="1" type="ORF">SAMN04489735_101264</name>
</gene>
<sequence>MSNITFMGNPLTLQGNQGLRLLWGKGSKWWVKKPIMNSAVLYLSAFHKPIRSSLQ</sequence>
<proteinExistence type="predicted"/>
<name>A0A1G7ZUL7_ANETH</name>
<reference evidence="1 2" key="1">
    <citation type="submission" date="2016-10" db="EMBL/GenBank/DDBJ databases">
        <authorList>
            <person name="de Groot N.N."/>
        </authorList>
    </citation>
    <scope>NUCLEOTIDE SEQUENCE [LARGE SCALE GENOMIC DNA]</scope>
    <source>
        <strain evidence="1 2">L 420-91</strain>
    </source>
</reference>
<dbReference type="AlphaFoldDB" id="A0A1G7ZUL7"/>
<dbReference type="EMBL" id="FNDE01000012">
    <property type="protein sequence ID" value="SDH12381.1"/>
    <property type="molecule type" value="Genomic_DNA"/>
</dbReference>